<dbReference type="InterPro" id="IPR012349">
    <property type="entry name" value="Split_barrel_FMN-bd"/>
</dbReference>
<dbReference type="GO" id="GO:0070967">
    <property type="term" value="F:coenzyme F420 binding"/>
    <property type="evidence" value="ECO:0007669"/>
    <property type="project" value="TreeGrafter"/>
</dbReference>
<sequence>MTTIDTHGVEFLRRTLVAVISTVDNSGRPRSAPIWFHWENGAAYMFTGRNTLKWRNIQRCPYASLCVDWREPPYKSIILDGPIEEVERPLYELALSMALRYYGEEQGAKFAEDYKDQSKNVAVFRLVPERVANYLDKEQDS</sequence>
<organism evidence="3">
    <name type="scientific">marine metagenome</name>
    <dbReference type="NCBI Taxonomy" id="408172"/>
    <lineage>
        <taxon>unclassified sequences</taxon>
        <taxon>metagenomes</taxon>
        <taxon>ecological metagenomes</taxon>
    </lineage>
</organism>
<dbReference type="EMBL" id="UINC01103408">
    <property type="protein sequence ID" value="SVC65766.1"/>
    <property type="molecule type" value="Genomic_DNA"/>
</dbReference>
<keyword evidence="1" id="KW-0560">Oxidoreductase</keyword>
<dbReference type="SUPFAM" id="SSF50475">
    <property type="entry name" value="FMN-binding split barrel"/>
    <property type="match status" value="1"/>
</dbReference>
<dbReference type="InterPro" id="IPR011576">
    <property type="entry name" value="Pyridox_Oxase_N"/>
</dbReference>
<dbReference type="Pfam" id="PF01243">
    <property type="entry name" value="PNPOx_N"/>
    <property type="match status" value="1"/>
</dbReference>
<reference evidence="3" key="1">
    <citation type="submission" date="2018-05" db="EMBL/GenBank/DDBJ databases">
        <authorList>
            <person name="Lanie J.A."/>
            <person name="Ng W.-L."/>
            <person name="Kazmierczak K.M."/>
            <person name="Andrzejewski T.M."/>
            <person name="Davidsen T.M."/>
            <person name="Wayne K.J."/>
            <person name="Tettelin H."/>
            <person name="Glass J.I."/>
            <person name="Rusch D."/>
            <person name="Podicherti R."/>
            <person name="Tsui H.-C.T."/>
            <person name="Winkler M.E."/>
        </authorList>
    </citation>
    <scope>NUCLEOTIDE SEQUENCE</scope>
</reference>
<evidence type="ECO:0000259" key="2">
    <source>
        <dbReference type="Pfam" id="PF01243"/>
    </source>
</evidence>
<accession>A0A382NXH2</accession>
<dbReference type="GO" id="GO:0016627">
    <property type="term" value="F:oxidoreductase activity, acting on the CH-CH group of donors"/>
    <property type="evidence" value="ECO:0007669"/>
    <property type="project" value="TreeGrafter"/>
</dbReference>
<protein>
    <recommendedName>
        <fullName evidence="2">Pyridoxamine 5'-phosphate oxidase N-terminal domain-containing protein</fullName>
    </recommendedName>
</protein>
<proteinExistence type="predicted"/>
<dbReference type="PANTHER" id="PTHR35176">
    <property type="entry name" value="HEME OXYGENASE HI_0854-RELATED"/>
    <property type="match status" value="1"/>
</dbReference>
<dbReference type="PANTHER" id="PTHR35176:SF6">
    <property type="entry name" value="HEME OXYGENASE HI_0854-RELATED"/>
    <property type="match status" value="1"/>
</dbReference>
<evidence type="ECO:0000256" key="1">
    <source>
        <dbReference type="ARBA" id="ARBA00023002"/>
    </source>
</evidence>
<name>A0A382NXH2_9ZZZZ</name>
<gene>
    <name evidence="3" type="ORF">METZ01_LOCUS318620</name>
</gene>
<dbReference type="GO" id="GO:0005829">
    <property type="term" value="C:cytosol"/>
    <property type="evidence" value="ECO:0007669"/>
    <property type="project" value="TreeGrafter"/>
</dbReference>
<dbReference type="Gene3D" id="2.30.110.10">
    <property type="entry name" value="Electron Transport, Fmn-binding Protein, Chain A"/>
    <property type="match status" value="1"/>
</dbReference>
<dbReference type="AlphaFoldDB" id="A0A382NXH2"/>
<feature type="domain" description="Pyridoxamine 5'-phosphate oxidase N-terminal" evidence="2">
    <location>
        <begin position="9"/>
        <end position="132"/>
    </location>
</feature>
<dbReference type="InterPro" id="IPR052019">
    <property type="entry name" value="F420H2_bilvrd_red/Heme_oxyg"/>
</dbReference>
<evidence type="ECO:0000313" key="3">
    <source>
        <dbReference type="EMBL" id="SVC65766.1"/>
    </source>
</evidence>